<keyword evidence="8" id="KW-1185">Reference proteome</keyword>
<dbReference type="SMART" id="SM00387">
    <property type="entry name" value="HATPase_c"/>
    <property type="match status" value="1"/>
</dbReference>
<dbReference type="Proteomes" id="UP000256345">
    <property type="component" value="Unassembled WGS sequence"/>
</dbReference>
<dbReference type="PROSITE" id="PS50109">
    <property type="entry name" value="HIS_KIN"/>
    <property type="match status" value="1"/>
</dbReference>
<evidence type="ECO:0000256" key="5">
    <source>
        <dbReference type="SAM" id="Phobius"/>
    </source>
</evidence>
<organism evidence="7 8">
    <name type="scientific">Archangium gephyra</name>
    <dbReference type="NCBI Taxonomy" id="48"/>
    <lineage>
        <taxon>Bacteria</taxon>
        <taxon>Pseudomonadati</taxon>
        <taxon>Myxococcota</taxon>
        <taxon>Myxococcia</taxon>
        <taxon>Myxococcales</taxon>
        <taxon>Cystobacterineae</taxon>
        <taxon>Archangiaceae</taxon>
        <taxon>Archangium</taxon>
    </lineage>
</organism>
<protein>
    <recommendedName>
        <fullName evidence="2">histidine kinase</fullName>
        <ecNumber evidence="2">2.7.13.3</ecNumber>
    </recommendedName>
</protein>
<dbReference type="InterPro" id="IPR036890">
    <property type="entry name" value="HATPase_C_sf"/>
</dbReference>
<dbReference type="Gene3D" id="1.10.287.130">
    <property type="match status" value="1"/>
</dbReference>
<feature type="transmembrane region" description="Helical" evidence="5">
    <location>
        <begin position="67"/>
        <end position="86"/>
    </location>
</feature>
<evidence type="ECO:0000313" key="7">
    <source>
        <dbReference type="EMBL" id="REG28742.1"/>
    </source>
</evidence>
<sequence>MKRPVGQGKERGGPAARVLPLSGAERTRPADAALDLSFLVTSILRSPETEWEQPGIVPRGGVWNPRIVWVLCAVVLAFWGVDALYLGRFSSWMLGVRVVWAVSLLVYTYLLRGVPLSWVGPLTDLNALISTACVLGLTVEMGGVGGPYFIMVPALPLAITLIYRRHVRSVIVCGGVGIAGTLLLLWRGSHTPTQALTWLSVVVGIALLAAYFAHQTFQVQRAEQQARIERARRESLEALAFSEHRRAQSEKLAIVGRLASGVAHEINNPLAYVGSNVNFVHTELLEARELDREELAEVLAETRLGLQHIQQIVSDLRGFARMDANEPMACSLADVAADALKLASLRLKHVSFLHVDVPADLPEIFVVRQRLVQVVLNLLINAGDVLESHPVPGSEVRLIGRAEQERVVLLVEDNGPGFAPQVLSRLFEAFFTTKSPDKGTGLGLTLSRELVEQFGGALSASNRPEGGARLRIEFPLHRAERSEEPSRGPEDSERGAA</sequence>
<keyword evidence="5" id="KW-1133">Transmembrane helix</keyword>
<feature type="region of interest" description="Disordered" evidence="4">
    <location>
        <begin position="462"/>
        <end position="497"/>
    </location>
</feature>
<comment type="caution">
    <text evidence="7">The sequence shown here is derived from an EMBL/GenBank/DDBJ whole genome shotgun (WGS) entry which is preliminary data.</text>
</comment>
<dbReference type="PANTHER" id="PTHR43065:SF42">
    <property type="entry name" value="TWO-COMPONENT SENSOR PPRA"/>
    <property type="match status" value="1"/>
</dbReference>
<dbReference type="InterPro" id="IPR036097">
    <property type="entry name" value="HisK_dim/P_sf"/>
</dbReference>
<dbReference type="PRINTS" id="PR00344">
    <property type="entry name" value="BCTRLSENSOR"/>
</dbReference>
<evidence type="ECO:0000313" key="8">
    <source>
        <dbReference type="Proteomes" id="UP000256345"/>
    </source>
</evidence>
<evidence type="ECO:0000259" key="6">
    <source>
        <dbReference type="PROSITE" id="PS50109"/>
    </source>
</evidence>
<dbReference type="PANTHER" id="PTHR43065">
    <property type="entry name" value="SENSOR HISTIDINE KINASE"/>
    <property type="match status" value="1"/>
</dbReference>
<dbReference type="InterPro" id="IPR004358">
    <property type="entry name" value="Sig_transdc_His_kin-like_C"/>
</dbReference>
<keyword evidence="3" id="KW-0597">Phosphoprotein</keyword>
<accession>A0ABX9JX02</accession>
<dbReference type="Pfam" id="PF02518">
    <property type="entry name" value="HATPase_c"/>
    <property type="match status" value="1"/>
</dbReference>
<reference evidence="7 8" key="1">
    <citation type="submission" date="2018-08" db="EMBL/GenBank/DDBJ databases">
        <title>Genomic Encyclopedia of Archaeal and Bacterial Type Strains, Phase II (KMG-II): from individual species to whole genera.</title>
        <authorList>
            <person name="Goeker M."/>
        </authorList>
    </citation>
    <scope>NUCLEOTIDE SEQUENCE [LARGE SCALE GENOMIC DNA]</scope>
    <source>
        <strain evidence="7 8">DSM 2261</strain>
    </source>
</reference>
<evidence type="ECO:0000256" key="3">
    <source>
        <dbReference type="ARBA" id="ARBA00022553"/>
    </source>
</evidence>
<evidence type="ECO:0000256" key="1">
    <source>
        <dbReference type="ARBA" id="ARBA00000085"/>
    </source>
</evidence>
<proteinExistence type="predicted"/>
<dbReference type="Pfam" id="PF00512">
    <property type="entry name" value="HisKA"/>
    <property type="match status" value="1"/>
</dbReference>
<dbReference type="SUPFAM" id="SSF47384">
    <property type="entry name" value="Homodimeric domain of signal transducing histidine kinase"/>
    <property type="match status" value="1"/>
</dbReference>
<dbReference type="SMART" id="SM00388">
    <property type="entry name" value="HisKA"/>
    <property type="match status" value="1"/>
</dbReference>
<dbReference type="EMBL" id="QUMU01000008">
    <property type="protein sequence ID" value="REG28742.1"/>
    <property type="molecule type" value="Genomic_DNA"/>
</dbReference>
<evidence type="ECO:0000256" key="4">
    <source>
        <dbReference type="SAM" id="MobiDB-lite"/>
    </source>
</evidence>
<dbReference type="InterPro" id="IPR003594">
    <property type="entry name" value="HATPase_dom"/>
</dbReference>
<evidence type="ECO:0000256" key="2">
    <source>
        <dbReference type="ARBA" id="ARBA00012438"/>
    </source>
</evidence>
<feature type="transmembrane region" description="Helical" evidence="5">
    <location>
        <begin position="170"/>
        <end position="189"/>
    </location>
</feature>
<gene>
    <name evidence="7" type="ORF">ATI61_108283</name>
</gene>
<feature type="domain" description="Histidine kinase" evidence="6">
    <location>
        <begin position="261"/>
        <end position="478"/>
    </location>
</feature>
<dbReference type="SUPFAM" id="SSF55874">
    <property type="entry name" value="ATPase domain of HSP90 chaperone/DNA topoisomerase II/histidine kinase"/>
    <property type="match status" value="1"/>
</dbReference>
<keyword evidence="5" id="KW-0472">Membrane</keyword>
<dbReference type="CDD" id="cd00082">
    <property type="entry name" value="HisKA"/>
    <property type="match status" value="1"/>
</dbReference>
<dbReference type="InterPro" id="IPR005467">
    <property type="entry name" value="His_kinase_dom"/>
</dbReference>
<feature type="transmembrane region" description="Helical" evidence="5">
    <location>
        <begin position="92"/>
        <end position="111"/>
    </location>
</feature>
<comment type="catalytic activity">
    <reaction evidence="1">
        <text>ATP + protein L-histidine = ADP + protein N-phospho-L-histidine.</text>
        <dbReference type="EC" id="2.7.13.3"/>
    </reaction>
</comment>
<name>A0ABX9JX02_9BACT</name>
<feature type="transmembrane region" description="Helical" evidence="5">
    <location>
        <begin position="195"/>
        <end position="213"/>
    </location>
</feature>
<feature type="compositionally biased region" description="Basic and acidic residues" evidence="4">
    <location>
        <begin position="466"/>
        <end position="497"/>
    </location>
</feature>
<dbReference type="EC" id="2.7.13.3" evidence="2"/>
<dbReference type="Gene3D" id="3.30.565.10">
    <property type="entry name" value="Histidine kinase-like ATPase, C-terminal domain"/>
    <property type="match status" value="1"/>
</dbReference>
<keyword evidence="5" id="KW-0812">Transmembrane</keyword>
<dbReference type="InterPro" id="IPR003661">
    <property type="entry name" value="HisK_dim/P_dom"/>
</dbReference>